<sequence>FFCGLSHKSARKASFRVMHFTFEILRRLSRFLFGSFVFVARSLRLLHVLYRLRDFSSCNGFSSLLYIDSSKSRSDRCQTVVTLLICFWDSRNINKNGEFMGITILLLDELCRPSLKAGSILRLDRFEVARVAHMYKITEHQFLILFIPSTRKTFKYSPSG</sequence>
<protein>
    <submittedName>
        <fullName evidence="1">(rape) hypothetical protein</fullName>
    </submittedName>
</protein>
<reference evidence="1" key="1">
    <citation type="submission" date="2021-01" db="EMBL/GenBank/DDBJ databases">
        <authorList>
            <consortium name="Genoscope - CEA"/>
            <person name="William W."/>
        </authorList>
    </citation>
    <scope>NUCLEOTIDE SEQUENCE</scope>
</reference>
<feature type="non-terminal residue" evidence="1">
    <location>
        <position position="1"/>
    </location>
</feature>
<name>A0A816Q8P1_BRANA</name>
<gene>
    <name evidence="1" type="ORF">DARMORV10_C06P13040.1</name>
</gene>
<organism evidence="1">
    <name type="scientific">Brassica napus</name>
    <name type="common">Rape</name>
    <dbReference type="NCBI Taxonomy" id="3708"/>
    <lineage>
        <taxon>Eukaryota</taxon>
        <taxon>Viridiplantae</taxon>
        <taxon>Streptophyta</taxon>
        <taxon>Embryophyta</taxon>
        <taxon>Tracheophyta</taxon>
        <taxon>Spermatophyta</taxon>
        <taxon>Magnoliopsida</taxon>
        <taxon>eudicotyledons</taxon>
        <taxon>Gunneridae</taxon>
        <taxon>Pentapetalae</taxon>
        <taxon>rosids</taxon>
        <taxon>malvids</taxon>
        <taxon>Brassicales</taxon>
        <taxon>Brassicaceae</taxon>
        <taxon>Brassiceae</taxon>
        <taxon>Brassica</taxon>
    </lineage>
</organism>
<accession>A0A816Q8P1</accession>
<dbReference type="EMBL" id="HG994370">
    <property type="protein sequence ID" value="CAF2056676.1"/>
    <property type="molecule type" value="Genomic_DNA"/>
</dbReference>
<evidence type="ECO:0000313" key="1">
    <source>
        <dbReference type="EMBL" id="CAF2056676.1"/>
    </source>
</evidence>
<dbReference type="AlphaFoldDB" id="A0A816Q8P1"/>
<proteinExistence type="predicted"/>
<dbReference type="Proteomes" id="UP001295469">
    <property type="component" value="Chromosome C06"/>
</dbReference>